<dbReference type="EMBL" id="JBHTMK010000040">
    <property type="protein sequence ID" value="MFD1369406.1"/>
    <property type="molecule type" value="Genomic_DNA"/>
</dbReference>
<evidence type="ECO:0000313" key="2">
    <source>
        <dbReference type="EMBL" id="MFD1369406.1"/>
    </source>
</evidence>
<dbReference type="InterPro" id="IPR056108">
    <property type="entry name" value="DUF7691"/>
</dbReference>
<evidence type="ECO:0000313" key="3">
    <source>
        <dbReference type="Proteomes" id="UP001597183"/>
    </source>
</evidence>
<name>A0ABW4AF40_9ACTN</name>
<organism evidence="2 3">
    <name type="scientific">Actinoplanes sichuanensis</name>
    <dbReference type="NCBI Taxonomy" id="512349"/>
    <lineage>
        <taxon>Bacteria</taxon>
        <taxon>Bacillati</taxon>
        <taxon>Actinomycetota</taxon>
        <taxon>Actinomycetes</taxon>
        <taxon>Micromonosporales</taxon>
        <taxon>Micromonosporaceae</taxon>
        <taxon>Actinoplanes</taxon>
    </lineage>
</organism>
<reference evidence="3" key="1">
    <citation type="journal article" date="2019" name="Int. J. Syst. Evol. Microbiol.">
        <title>The Global Catalogue of Microorganisms (GCM) 10K type strain sequencing project: providing services to taxonomists for standard genome sequencing and annotation.</title>
        <authorList>
            <consortium name="The Broad Institute Genomics Platform"/>
            <consortium name="The Broad Institute Genome Sequencing Center for Infectious Disease"/>
            <person name="Wu L."/>
            <person name="Ma J."/>
        </authorList>
    </citation>
    <scope>NUCLEOTIDE SEQUENCE [LARGE SCALE GENOMIC DNA]</scope>
    <source>
        <strain evidence="3">CCM 7526</strain>
    </source>
</reference>
<sequence length="90" mass="9831">MGYGAQVWAVDLDRLRGEVGSGDRELAQRYGEGFAGRYDSLQDGIDDATGDVGMITPVDVARHMILGEPYDDRLGNPGGARRAHLLVRRE</sequence>
<keyword evidence="3" id="KW-1185">Reference proteome</keyword>
<dbReference type="RefSeq" id="WP_317792417.1">
    <property type="nucleotide sequence ID" value="NZ_AP028461.1"/>
</dbReference>
<gene>
    <name evidence="2" type="ORF">ACFQ5G_29060</name>
</gene>
<dbReference type="Proteomes" id="UP001597183">
    <property type="component" value="Unassembled WGS sequence"/>
</dbReference>
<accession>A0ABW4AF40</accession>
<dbReference type="Pfam" id="PF24740">
    <property type="entry name" value="DUF7691"/>
    <property type="match status" value="1"/>
</dbReference>
<evidence type="ECO:0000259" key="1">
    <source>
        <dbReference type="Pfam" id="PF24740"/>
    </source>
</evidence>
<feature type="domain" description="DUF7691" evidence="1">
    <location>
        <begin position="1"/>
        <end position="74"/>
    </location>
</feature>
<protein>
    <recommendedName>
        <fullName evidence="1">DUF7691 domain-containing protein</fullName>
    </recommendedName>
</protein>
<proteinExistence type="predicted"/>
<comment type="caution">
    <text evidence="2">The sequence shown here is derived from an EMBL/GenBank/DDBJ whole genome shotgun (WGS) entry which is preliminary data.</text>
</comment>